<feature type="region of interest" description="Disordered" evidence="3">
    <location>
        <begin position="130"/>
        <end position="152"/>
    </location>
</feature>
<sequence>MPAADYEVSIMRSIPTRLALPLLLMSALTGCGPTGPTTYEVGEKKVEVDRGEEFTLSVPVDTAMGEWWHLTSPKPDAAVVDSIGKDEKLDGDDDDEVGGSSGTDLFQFKAVGKGTTKIRLIECPRGACAGGGGAGGAVTPSPVPSGSPAPDKKYRATVHIYTVTVKQP</sequence>
<reference evidence="5 6" key="1">
    <citation type="journal article" date="2016" name="Front. Microbiol.">
        <title>Comparative Genomics Analysis of Streptomyces Species Reveals Their Adaptation to the Marine Environment and Their Diversity at the Genomic Level.</title>
        <authorList>
            <person name="Tian X."/>
            <person name="Zhang Z."/>
            <person name="Yang T."/>
            <person name="Chen M."/>
            <person name="Li J."/>
            <person name="Chen F."/>
            <person name="Yang J."/>
            <person name="Li W."/>
            <person name="Zhang B."/>
            <person name="Zhang Z."/>
            <person name="Wu J."/>
            <person name="Zhang C."/>
            <person name="Long L."/>
            <person name="Xiao J."/>
        </authorList>
    </citation>
    <scope>NUCLEOTIDE SEQUENCE [LARGE SCALE GENOMIC DNA]</scope>
    <source>
        <strain evidence="5 6">SCSIO 10390</strain>
    </source>
</reference>
<evidence type="ECO:0000256" key="1">
    <source>
        <dbReference type="ARBA" id="ARBA00022690"/>
    </source>
</evidence>
<dbReference type="Gene3D" id="2.60.40.2020">
    <property type="match status" value="1"/>
</dbReference>
<evidence type="ECO:0000256" key="2">
    <source>
        <dbReference type="ARBA" id="ARBA00022704"/>
    </source>
</evidence>
<dbReference type="AlphaFoldDB" id="A0A1E7JK26"/>
<name>A0A1E7JK26_9ACTN</name>
<comment type="caution">
    <text evidence="5">The sequence shown here is derived from an EMBL/GenBank/DDBJ whole genome shotgun (WGS) entry which is preliminary data.</text>
</comment>
<evidence type="ECO:0000313" key="5">
    <source>
        <dbReference type="EMBL" id="OEU87993.1"/>
    </source>
</evidence>
<accession>A0A1E7JK26</accession>
<organism evidence="5 6">
    <name type="scientific">Streptomyces abyssalis</name>
    <dbReference type="NCBI Taxonomy" id="933944"/>
    <lineage>
        <taxon>Bacteria</taxon>
        <taxon>Bacillati</taxon>
        <taxon>Actinomycetota</taxon>
        <taxon>Actinomycetes</taxon>
        <taxon>Kitasatosporales</taxon>
        <taxon>Streptomycetaceae</taxon>
        <taxon>Streptomyces</taxon>
    </lineage>
</organism>
<keyword evidence="1" id="KW-0646">Protease inhibitor</keyword>
<protein>
    <recommendedName>
        <fullName evidence="4">Proteinase inhibitor I42 chagasin domain-containing protein</fullName>
    </recommendedName>
</protein>
<dbReference type="GO" id="GO:0004869">
    <property type="term" value="F:cysteine-type endopeptidase inhibitor activity"/>
    <property type="evidence" value="ECO:0007669"/>
    <property type="project" value="UniProtKB-KW"/>
</dbReference>
<keyword evidence="2" id="KW-0789">Thiol protease inhibitor</keyword>
<gene>
    <name evidence="5" type="ORF">AN215_17330</name>
</gene>
<dbReference type="InterPro" id="IPR018990">
    <property type="entry name" value="Prot_inh_I42_chagasin"/>
</dbReference>
<dbReference type="InterPro" id="IPR036331">
    <property type="entry name" value="Chagasin-like_sf"/>
</dbReference>
<proteinExistence type="predicted"/>
<dbReference type="Pfam" id="PF09394">
    <property type="entry name" value="Inhibitor_I42"/>
    <property type="match status" value="1"/>
</dbReference>
<dbReference type="Proteomes" id="UP000176087">
    <property type="component" value="Unassembled WGS sequence"/>
</dbReference>
<evidence type="ECO:0000256" key="3">
    <source>
        <dbReference type="SAM" id="MobiDB-lite"/>
    </source>
</evidence>
<evidence type="ECO:0000259" key="4">
    <source>
        <dbReference type="Pfam" id="PF09394"/>
    </source>
</evidence>
<evidence type="ECO:0000313" key="6">
    <source>
        <dbReference type="Proteomes" id="UP000176087"/>
    </source>
</evidence>
<feature type="domain" description="Proteinase inhibitor I42 chagasin" evidence="4">
    <location>
        <begin position="48"/>
        <end position="122"/>
    </location>
</feature>
<keyword evidence="6" id="KW-1185">Reference proteome</keyword>
<dbReference type="PATRIC" id="fig|933944.5.peg.2758"/>
<dbReference type="EMBL" id="LJGT01000040">
    <property type="protein sequence ID" value="OEU87993.1"/>
    <property type="molecule type" value="Genomic_DNA"/>
</dbReference>
<dbReference type="SUPFAM" id="SSF141066">
    <property type="entry name" value="ICP-like"/>
    <property type="match status" value="1"/>
</dbReference>